<keyword evidence="3" id="KW-1185">Reference proteome</keyword>
<gene>
    <name evidence="2" type="ORF">L203_101248</name>
</gene>
<reference evidence="2" key="3">
    <citation type="submission" date="2024-01" db="EMBL/GenBank/DDBJ databases">
        <authorList>
            <person name="Coelho M.A."/>
            <person name="David-Palma M."/>
            <person name="Shea T."/>
            <person name="Sun S."/>
            <person name="Cuomo C.A."/>
            <person name="Heitman J."/>
        </authorList>
    </citation>
    <scope>NUCLEOTIDE SEQUENCE</scope>
    <source>
        <strain evidence="2">CBS 7841</strain>
    </source>
</reference>
<reference evidence="2" key="2">
    <citation type="journal article" date="2022" name="Elife">
        <title>Obligate sexual reproduction of a homothallic fungus closely related to the Cryptococcus pathogenic species complex.</title>
        <authorList>
            <person name="Passer A.R."/>
            <person name="Clancey S.A."/>
            <person name="Shea T."/>
            <person name="David-Palma M."/>
            <person name="Averette A.F."/>
            <person name="Boekhout T."/>
            <person name="Porcel B.M."/>
            <person name="Nowrousian M."/>
            <person name="Cuomo C.A."/>
            <person name="Sun S."/>
            <person name="Heitman J."/>
            <person name="Coelho M.A."/>
        </authorList>
    </citation>
    <scope>NUCLEOTIDE SEQUENCE</scope>
    <source>
        <strain evidence="2">CBS 7841</strain>
    </source>
</reference>
<feature type="transmembrane region" description="Helical" evidence="1">
    <location>
        <begin position="96"/>
        <end position="116"/>
    </location>
</feature>
<proteinExistence type="predicted"/>
<dbReference type="GO" id="GO:0035838">
    <property type="term" value="C:growing cell tip"/>
    <property type="evidence" value="ECO:0007669"/>
    <property type="project" value="TreeGrafter"/>
</dbReference>
<evidence type="ECO:0000313" key="2">
    <source>
        <dbReference type="EMBL" id="WVN86090.1"/>
    </source>
</evidence>
<dbReference type="Proteomes" id="UP000094043">
    <property type="component" value="Chromosome 2"/>
</dbReference>
<sequence>MFRWDDCLEGHILLGLIFSTLSLVCFILTTFSTPLIKGIYFLSVPISTKSSTLVVKFGSFGYCNRDTCSSTKVGYTQPDGVGEGNEIWNWMTKTHVLYGIASLLMLLAIVTLILSLLRVGKFMWNPIYFRTCSLLSTAFAIFAEAFALINWVHARHAFDDHGIEAKYGAALWVGLVGTMFAALSAVIGGPAYQGRFMYRAHSGVAYNV</sequence>
<dbReference type="PANTHER" id="PTHR28013">
    <property type="entry name" value="PROTEIN DCV1-RELATED"/>
    <property type="match status" value="1"/>
</dbReference>
<dbReference type="GO" id="GO:0005886">
    <property type="term" value="C:plasma membrane"/>
    <property type="evidence" value="ECO:0007669"/>
    <property type="project" value="InterPro"/>
</dbReference>
<reference evidence="2" key="1">
    <citation type="submission" date="2016-06" db="EMBL/GenBank/DDBJ databases">
        <authorList>
            <person name="Cuomo C."/>
            <person name="Litvintseva A."/>
            <person name="Heitman J."/>
            <person name="Chen Y."/>
            <person name="Sun S."/>
            <person name="Springer D."/>
            <person name="Dromer F."/>
            <person name="Young S."/>
            <person name="Zeng Q."/>
            <person name="Chapman S."/>
            <person name="Gujja S."/>
            <person name="Saif S."/>
            <person name="Birren B."/>
        </authorList>
    </citation>
    <scope>NUCLEOTIDE SEQUENCE</scope>
    <source>
        <strain evidence="2">CBS 7841</strain>
    </source>
</reference>
<evidence type="ECO:0000256" key="1">
    <source>
        <dbReference type="SAM" id="Phobius"/>
    </source>
</evidence>
<dbReference type="EMBL" id="CP143785">
    <property type="protein sequence ID" value="WVN86090.1"/>
    <property type="molecule type" value="Genomic_DNA"/>
</dbReference>
<feature type="transmembrane region" description="Helical" evidence="1">
    <location>
        <begin position="169"/>
        <end position="192"/>
    </location>
</feature>
<feature type="transmembrane region" description="Helical" evidence="1">
    <location>
        <begin position="12"/>
        <end position="36"/>
    </location>
</feature>
<dbReference type="GO" id="GO:0032153">
    <property type="term" value="C:cell division site"/>
    <property type="evidence" value="ECO:0007669"/>
    <property type="project" value="TreeGrafter"/>
</dbReference>
<organism evidence="2 3">
    <name type="scientific">Cryptococcus depauperatus CBS 7841</name>
    <dbReference type="NCBI Taxonomy" id="1295531"/>
    <lineage>
        <taxon>Eukaryota</taxon>
        <taxon>Fungi</taxon>
        <taxon>Dikarya</taxon>
        <taxon>Basidiomycota</taxon>
        <taxon>Agaricomycotina</taxon>
        <taxon>Tremellomycetes</taxon>
        <taxon>Tremellales</taxon>
        <taxon>Cryptococcaceae</taxon>
        <taxon>Cryptococcus</taxon>
    </lineage>
</organism>
<protein>
    <submittedName>
        <fullName evidence="2">Uncharacterized protein</fullName>
    </submittedName>
</protein>
<name>A0AAJ8JPI3_9TREE</name>
<dbReference type="InterPro" id="IPR009571">
    <property type="entry name" value="SUR7/Rim9-like_fungi"/>
</dbReference>
<dbReference type="InterPro" id="IPR051380">
    <property type="entry name" value="pH-response_reg_palI/RIM9"/>
</dbReference>
<dbReference type="RefSeq" id="XP_066066790.1">
    <property type="nucleotide sequence ID" value="XM_066210693.1"/>
</dbReference>
<feature type="transmembrane region" description="Helical" evidence="1">
    <location>
        <begin position="128"/>
        <end position="149"/>
    </location>
</feature>
<accession>A0AAJ8JPI3</accession>
<keyword evidence="1" id="KW-1133">Transmembrane helix</keyword>
<dbReference type="AlphaFoldDB" id="A0AAJ8JPI3"/>
<dbReference type="PANTHER" id="PTHR28013:SF4">
    <property type="entry name" value="MARVEL DOMAIN-CONTAINING PROTEIN"/>
    <property type="match status" value="1"/>
</dbReference>
<dbReference type="GeneID" id="91085462"/>
<dbReference type="KEGG" id="cdep:91085462"/>
<evidence type="ECO:0000313" key="3">
    <source>
        <dbReference type="Proteomes" id="UP000094043"/>
    </source>
</evidence>
<keyword evidence="1" id="KW-0472">Membrane</keyword>
<dbReference type="Pfam" id="PF06687">
    <property type="entry name" value="SUR7"/>
    <property type="match status" value="1"/>
</dbReference>
<keyword evidence="1" id="KW-0812">Transmembrane</keyword>